<keyword evidence="2" id="KW-1185">Reference proteome</keyword>
<dbReference type="STRING" id="1246637.MTBBW1_200003"/>
<dbReference type="InterPro" id="IPR014060">
    <property type="entry name" value="PglZ"/>
</dbReference>
<protein>
    <submittedName>
        <fullName evidence="1">PglZ domain protein</fullName>
    </submittedName>
</protein>
<name>A0A1W1HBQ1_9BACT</name>
<evidence type="ECO:0000313" key="2">
    <source>
        <dbReference type="Proteomes" id="UP000191931"/>
    </source>
</evidence>
<organism evidence="1 2">
    <name type="scientific">Desulfamplus magnetovallimortis</name>
    <dbReference type="NCBI Taxonomy" id="1246637"/>
    <lineage>
        <taxon>Bacteria</taxon>
        <taxon>Pseudomonadati</taxon>
        <taxon>Thermodesulfobacteriota</taxon>
        <taxon>Desulfobacteria</taxon>
        <taxon>Desulfobacterales</taxon>
        <taxon>Desulfobacteraceae</taxon>
        <taxon>Desulfamplus</taxon>
    </lineage>
</organism>
<dbReference type="OrthoDB" id="9769734at2"/>
<dbReference type="NCBIfam" id="TIGR02687">
    <property type="entry name" value="BREX-1 system phosphatase PglZ type A"/>
    <property type="match status" value="1"/>
</dbReference>
<evidence type="ECO:0000313" key="1">
    <source>
        <dbReference type="EMBL" id="SLM29866.1"/>
    </source>
</evidence>
<accession>A0A1W1HBQ1</accession>
<dbReference type="EMBL" id="FWEV01000113">
    <property type="protein sequence ID" value="SLM29866.1"/>
    <property type="molecule type" value="Genomic_DNA"/>
</dbReference>
<dbReference type="Pfam" id="PF08665">
    <property type="entry name" value="PglZ"/>
    <property type="match status" value="1"/>
</dbReference>
<reference evidence="1 2" key="1">
    <citation type="submission" date="2017-03" db="EMBL/GenBank/DDBJ databases">
        <authorList>
            <person name="Afonso C.L."/>
            <person name="Miller P.J."/>
            <person name="Scott M.A."/>
            <person name="Spackman E."/>
            <person name="Goraichik I."/>
            <person name="Dimitrov K.M."/>
            <person name="Suarez D.L."/>
            <person name="Swayne D.E."/>
        </authorList>
    </citation>
    <scope>NUCLEOTIDE SEQUENCE [LARGE SCALE GENOMIC DNA]</scope>
    <source>
        <strain evidence="1">PRJEB14757</strain>
    </source>
</reference>
<sequence>MDIEQTNQALTRIFQEEKKRLVFWYDAEKEFEELLPSIEVEGATLIRIDEVAALDLKIRLETQDLEEKFILYAPYPEPSPETDWLCDIKLYSSLFHADKASILMKELGLSNMSMRPYIKGRSSFFRSQDRLDRLKKWVEFDDRKETMDLKMLTVLTRASRPEPFAILMKLMDSFCKDDQFNPTLESKPWKEIESLELSQYFWSLMTQTFGYTNESDNGQMEHSLKGLLIKVFVTDFANNFKNDLPISLEHFKLPGTITGTNASVFINQWQTHTIHCQNFNRISRFIDDKLGLADILSGLEIEDLIDVMTFEKVEQRIISSLRDQIINISHKDFSDTLEIIKKRVDGYWCNHRLYGTSGYDAKGKNLYQSAYQALEIAIDLFYLRKKYDSGFHYKSAVELFAAYTEKLYRFDQDYRQFIEIANQTEQAGWDVLKPLRQSVDDCYSGWFMEQLSMSWGDFLESDASSDIHASSETKTSQSENRNASTALLETWKLPRIINQYNFFKQRIKPILTGSDRSRIFVIISDAFRYEAAKELTTSINGKYRLKAEIEPMLGVLPSYTSLGMASLLPHQSLSFPETTSHGKSDAATPRIDGKSTASLEQRAAILNEFDGTAIKASELSSMSKDKGREFVKQHRVIYIYHDQIDAVGDKAASEEKTFEAVRTTIDELTALVGFIINSLNGTRILITSDHGFIYQEKELEQLDKSTLTGSTLTDAGVDMGSPNVIKKHKRFILGKDLGFGKDPCLTDTLFSGNTRQTAGTDTDMKFWLPKGTNRFYFTGGAKFFHGGAMLQEIVIPMVTVSEMKGIHREESEIKRVGVSILGSTKKIVTNIPRFDLIQTDAVSERMKARILKISLRDGNNRISSEETITFDSSSSSMEDRKKAVKLPLQSRPFDNKKEYALVLRNAEDETEYDRVPIKIDIAFANDF</sequence>
<gene>
    <name evidence="1" type="ORF">MTBBW1_200003</name>
</gene>
<dbReference type="InterPro" id="IPR017850">
    <property type="entry name" value="Alkaline_phosphatase_core_sf"/>
</dbReference>
<proteinExistence type="predicted"/>
<dbReference type="Gene3D" id="3.40.720.10">
    <property type="entry name" value="Alkaline Phosphatase, subunit A"/>
    <property type="match status" value="1"/>
</dbReference>
<dbReference type="AlphaFoldDB" id="A0A1W1HBQ1"/>
<dbReference type="Proteomes" id="UP000191931">
    <property type="component" value="Unassembled WGS sequence"/>
</dbReference>
<dbReference type="SUPFAM" id="SSF53649">
    <property type="entry name" value="Alkaline phosphatase-like"/>
    <property type="match status" value="1"/>
</dbReference>
<dbReference type="RefSeq" id="WP_080799233.1">
    <property type="nucleotide sequence ID" value="NZ_LT828540.1"/>
</dbReference>